<reference evidence="1 2" key="1">
    <citation type="journal article" date="2021" name="Appl. Environ. Microbiol.">
        <title>Genetic linkage and physical mapping for an oyster mushroom Pleurotus cornucopiae and QTL analysis for the trait cap color.</title>
        <authorList>
            <person name="Zhang Y."/>
            <person name="Gao W."/>
            <person name="Sonnenberg A."/>
            <person name="Chen Q."/>
            <person name="Zhang J."/>
            <person name="Huang C."/>
        </authorList>
    </citation>
    <scope>NUCLEOTIDE SEQUENCE [LARGE SCALE GENOMIC DNA]</scope>
    <source>
        <strain evidence="1">CCMSSC00406</strain>
    </source>
</reference>
<evidence type="ECO:0000313" key="1">
    <source>
        <dbReference type="EMBL" id="KAG9220863.1"/>
    </source>
</evidence>
<organism evidence="1 2">
    <name type="scientific">Pleurotus cornucopiae</name>
    <name type="common">Cornucopia mushroom</name>
    <dbReference type="NCBI Taxonomy" id="5321"/>
    <lineage>
        <taxon>Eukaryota</taxon>
        <taxon>Fungi</taxon>
        <taxon>Dikarya</taxon>
        <taxon>Basidiomycota</taxon>
        <taxon>Agaricomycotina</taxon>
        <taxon>Agaricomycetes</taxon>
        <taxon>Agaricomycetidae</taxon>
        <taxon>Agaricales</taxon>
        <taxon>Pleurotineae</taxon>
        <taxon>Pleurotaceae</taxon>
        <taxon>Pleurotus</taxon>
    </lineage>
</organism>
<keyword evidence="2" id="KW-1185">Reference proteome</keyword>
<dbReference type="Proteomes" id="UP000824881">
    <property type="component" value="Unassembled WGS sequence"/>
</dbReference>
<proteinExistence type="predicted"/>
<name>A0ACB7IT94_PLECO</name>
<evidence type="ECO:0000313" key="2">
    <source>
        <dbReference type="Proteomes" id="UP000824881"/>
    </source>
</evidence>
<comment type="caution">
    <text evidence="1">The sequence shown here is derived from an EMBL/GenBank/DDBJ whole genome shotgun (WGS) entry which is preliminary data.</text>
</comment>
<dbReference type="EMBL" id="WQMT02000007">
    <property type="protein sequence ID" value="KAG9220863.1"/>
    <property type="molecule type" value="Genomic_DNA"/>
</dbReference>
<sequence length="1773" mass="200456">MPRIPNISPATGEPIISNSYIHTTACNFVDNHGRTLLLRGVNLSGASKAPVGMPSYVLDDFWESGERGDTSFIGRPLNIDDGSADVHLARLRGWGFNLLRFPVTWEALEHAGPGKHDHEFMDYVVRVIRKCKDYGFKVYMDPHQDTWSRYSGGSGAPFWTLAACGLDPRNFTATQAAVIHSEYPLAHVADPASLPAMIWSTNYGRLASQTLFTLFFAGRDFAPRCIIDGKNIQDYLQEHYIESFGRLADCLKDAGGLLDECVIGWDSLNEPFEGLCGWQDLNVNPVKQGSTLKKGTYPTPAQSMRLGMGQEQTVENWTFGVFGPQRNGTVTIDPKGLKIWASPETEVGGLHPRWGWRRDPRWRLGTCVWALHGVWDVETGFIMRPEYFRYIPDAEPGAEAEFIDDYWKPHWKAYTERIRKAHPESIMFVQPPVFAPPPIIDESELQGRCCLSTHYYDGLTLITRHWNWFNADALGVLRGKYSSPLQAVKMGERSIRKSLQEQLGVLKSDALVLSNGVPKYPTVIGEIGIPYDMDDKRSYGWTDGGKYAGDYSRQERALDASMNACDGVNALNYTIWTYCPDGTHDWGDGWNMEDLSLWCPEDMLVHQDEGNEQQEGSMFEMSDSSQAKLLAGKNAGSPTQVRKTTTAASSSLSLDTLGQVPSALPIDAQESMSIHKLRERTPRELAGWNENPYDFLTDGARAVRSFARPWPTKVVGIPTDIQFNIAKADFKMTLRVGAEDRVRVGPNDDEEDEELGTEIYIPLVHYASEHVLKGSAAAPLSRGGKDSDLESIVSESGLSTQLSHSTSPTATVKDVPTSDIGSSSSTISPLHDSREMLLLQSDNLIDVEVKVSSGRFVIHGQTLTWWYDVPGVGESERQEWIEVKRHGGVLTLSETSGSQSLNHELGASANDNSTRRTTKKPRLEDFESNSESDGDIGDDDEHDTTSLEHDNEALEHAHEMDVSESSQDMPSQPSNLNNDSLMQDDESRKRTRHYGLLGERAASPFDEDIWKDWILTPLELRHSQAPREPEYDGFPGPGPLPPIPCVVRFDIVMRYPAKSLCMIGCARSDVSNGWVVTHSKSLIIDIDEAREFVDVIRYRADVTELLGEGREDALRLEYHYQTWFEDTIFEHPWLLDLQKRYRSTYSLKSTLSEYEDGEVLPRGTLTRNGSWNHRIQGELTEQAGFVRRMELHERNKHVLEDAEGKELGKDDGKEEKREKDDEDKQGNGEEYHHVPGNSLTHSFPYDSQVTLDNDCLRSPPRSLFFITTPPSPIDDEYEFVNITAAKRINGCQDALDRVTEATVDALYEDLESITEEADESTLHSVDTAQDTPRQPRPTTPELAYPQETPESPKGLSSLEKHHISIQGPTLPPIFPSILPPSVLRPGESFIELRTDQPDMWGYNDAESTLVRIQSAPIEPTQFAPLYSIEPPSHHPIWNDTLGCIERIRTMKIYNGKPWSLSSHIRENEFLDLSCDAGSEWLDDGDTIIGNGVADLCARMRAEFIHPETLKRFEDDEIRDKHNRRLQQAFLDFDLPDRPHCLLDSTLPLDSIPELDTVRDPQLRAGATLHTPPGNFFAETSFFKTAYKELSQSRYPQTRNNIWRYDIMRLRRLRLRTTQLLQHITDYFLRGPFRKHIDALPVEDPVRHFFYHHCSIFRFLDPDSPVISQGFNQRCIHSLNAPHEPIYEDHPYPSDNPLLTYEEESYLAYVGKAFKLAGQIPLCNAVRHLRRLTCFMEADVRHLLADGYLDPTYYYDGHGKRRAITWKFSTPADL</sequence>
<accession>A0ACB7IT94</accession>
<gene>
    <name evidence="1" type="ORF">CCMSSC00406_0002537</name>
</gene>
<protein>
    <submittedName>
        <fullName evidence="1">Uncharacterized protein</fullName>
    </submittedName>
</protein>